<dbReference type="Proteomes" id="UP001153712">
    <property type="component" value="Chromosome 1"/>
</dbReference>
<proteinExistence type="predicted"/>
<organism evidence="3 4">
    <name type="scientific">Phyllotreta striolata</name>
    <name type="common">Striped flea beetle</name>
    <name type="synonym">Crioceris striolata</name>
    <dbReference type="NCBI Taxonomy" id="444603"/>
    <lineage>
        <taxon>Eukaryota</taxon>
        <taxon>Metazoa</taxon>
        <taxon>Ecdysozoa</taxon>
        <taxon>Arthropoda</taxon>
        <taxon>Hexapoda</taxon>
        <taxon>Insecta</taxon>
        <taxon>Pterygota</taxon>
        <taxon>Neoptera</taxon>
        <taxon>Endopterygota</taxon>
        <taxon>Coleoptera</taxon>
        <taxon>Polyphaga</taxon>
        <taxon>Cucujiformia</taxon>
        <taxon>Chrysomeloidea</taxon>
        <taxon>Chrysomelidae</taxon>
        <taxon>Galerucinae</taxon>
        <taxon>Alticini</taxon>
        <taxon>Phyllotreta</taxon>
    </lineage>
</organism>
<evidence type="ECO:0000256" key="2">
    <source>
        <dbReference type="SAM" id="Phobius"/>
    </source>
</evidence>
<dbReference type="EMBL" id="OU900094">
    <property type="protein sequence ID" value="CAG9854279.1"/>
    <property type="molecule type" value="Genomic_DNA"/>
</dbReference>
<gene>
    <name evidence="3" type="ORF">PHYEVI_LOCUS743</name>
</gene>
<dbReference type="AlphaFoldDB" id="A0A9N9TI74"/>
<feature type="compositionally biased region" description="Pro residues" evidence="1">
    <location>
        <begin position="76"/>
        <end position="85"/>
    </location>
</feature>
<feature type="transmembrane region" description="Helical" evidence="2">
    <location>
        <begin position="127"/>
        <end position="145"/>
    </location>
</feature>
<evidence type="ECO:0000313" key="4">
    <source>
        <dbReference type="Proteomes" id="UP001153712"/>
    </source>
</evidence>
<keyword evidence="2" id="KW-1133">Transmembrane helix</keyword>
<keyword evidence="2" id="KW-0472">Membrane</keyword>
<dbReference type="OrthoDB" id="6781332at2759"/>
<feature type="region of interest" description="Disordered" evidence="1">
    <location>
        <begin position="73"/>
        <end position="119"/>
    </location>
</feature>
<keyword evidence="2" id="KW-0812">Transmembrane</keyword>
<accession>A0A9N9TI74</accession>
<sequence length="147" mass="15684">MIRCPALSELNLGRPLAVLQSISCLKTVTNHGYKISSTGLIIKKVKLAGQEIITIELQEVEDASVVPVVAAAVSEPSPPPAPPAAVPASTSETRLDVTPTSTATQRPTPSTSPPNTMTGNLFTSKNPWYYLPMVPLIYTTVILIFNE</sequence>
<name>A0A9N9TI74_PHYSR</name>
<evidence type="ECO:0000256" key="1">
    <source>
        <dbReference type="SAM" id="MobiDB-lite"/>
    </source>
</evidence>
<keyword evidence="4" id="KW-1185">Reference proteome</keyword>
<evidence type="ECO:0000313" key="3">
    <source>
        <dbReference type="EMBL" id="CAG9854279.1"/>
    </source>
</evidence>
<reference evidence="3" key="1">
    <citation type="submission" date="2022-01" db="EMBL/GenBank/DDBJ databases">
        <authorList>
            <person name="King R."/>
        </authorList>
    </citation>
    <scope>NUCLEOTIDE SEQUENCE</scope>
</reference>
<feature type="compositionally biased region" description="Low complexity" evidence="1">
    <location>
        <begin position="98"/>
        <end position="118"/>
    </location>
</feature>
<protein>
    <submittedName>
        <fullName evidence="3">Uncharacterized protein</fullName>
    </submittedName>
</protein>